<accession>A0AA36G8R7</accession>
<gene>
    <name evidence="4" type="ORF">MSPICULIGERA_LOCUS15025</name>
    <name evidence="2" type="ORF">MSPICULIGERA_LOCUS2894</name>
    <name evidence="3" type="ORF">MSPICULIGERA_LOCUS4451</name>
</gene>
<dbReference type="Proteomes" id="UP001177023">
    <property type="component" value="Unassembled WGS sequence"/>
</dbReference>
<evidence type="ECO:0000313" key="3">
    <source>
        <dbReference type="EMBL" id="CAJ0565824.1"/>
    </source>
</evidence>
<feature type="region of interest" description="Disordered" evidence="1">
    <location>
        <begin position="1"/>
        <end position="95"/>
    </location>
</feature>
<keyword evidence="5" id="KW-1185">Reference proteome</keyword>
<dbReference type="EMBL" id="CATQJA010000822">
    <property type="protein sequence ID" value="CAJ0564209.1"/>
    <property type="molecule type" value="Genomic_DNA"/>
</dbReference>
<protein>
    <submittedName>
        <fullName evidence="4">Uncharacterized protein</fullName>
    </submittedName>
</protein>
<proteinExistence type="predicted"/>
<name>A0AA36G8R7_9BILA</name>
<reference evidence="4" key="1">
    <citation type="submission" date="2023-06" db="EMBL/GenBank/DDBJ databases">
        <authorList>
            <person name="Delattre M."/>
        </authorList>
    </citation>
    <scope>NUCLEOTIDE SEQUENCE</scope>
    <source>
        <strain evidence="4">AF72</strain>
    </source>
</reference>
<dbReference type="EMBL" id="CATQJA010002645">
    <property type="protein sequence ID" value="CAJ0576738.1"/>
    <property type="molecule type" value="Genomic_DNA"/>
</dbReference>
<dbReference type="EMBL" id="CATQJA010001109">
    <property type="protein sequence ID" value="CAJ0565824.1"/>
    <property type="molecule type" value="Genomic_DNA"/>
</dbReference>
<evidence type="ECO:0000256" key="1">
    <source>
        <dbReference type="SAM" id="MobiDB-lite"/>
    </source>
</evidence>
<feature type="non-terminal residue" evidence="4">
    <location>
        <position position="95"/>
    </location>
</feature>
<evidence type="ECO:0000313" key="2">
    <source>
        <dbReference type="EMBL" id="CAJ0564209.1"/>
    </source>
</evidence>
<organism evidence="4 5">
    <name type="scientific">Mesorhabditis spiculigera</name>
    <dbReference type="NCBI Taxonomy" id="96644"/>
    <lineage>
        <taxon>Eukaryota</taxon>
        <taxon>Metazoa</taxon>
        <taxon>Ecdysozoa</taxon>
        <taxon>Nematoda</taxon>
        <taxon>Chromadorea</taxon>
        <taxon>Rhabditida</taxon>
        <taxon>Rhabditina</taxon>
        <taxon>Rhabditomorpha</taxon>
        <taxon>Rhabditoidea</taxon>
        <taxon>Rhabditidae</taxon>
        <taxon>Mesorhabditinae</taxon>
        <taxon>Mesorhabditis</taxon>
    </lineage>
</organism>
<sequence length="95" mass="10177">MGLSSSRHRRSSDGGNISARKIKDSRPSTDAPATDRDFGKSQSMPTLDRERKGTMTTPSNGTSSEKKPAAVKASGSVRRSESAVKRNDSLAPKTR</sequence>
<feature type="compositionally biased region" description="Polar residues" evidence="1">
    <location>
        <begin position="54"/>
        <end position="63"/>
    </location>
</feature>
<feature type="compositionally biased region" description="Basic and acidic residues" evidence="1">
    <location>
        <begin position="78"/>
        <end position="88"/>
    </location>
</feature>
<dbReference type="AlphaFoldDB" id="A0AA36G8R7"/>
<feature type="compositionally biased region" description="Basic and acidic residues" evidence="1">
    <location>
        <begin position="21"/>
        <end position="39"/>
    </location>
</feature>
<comment type="caution">
    <text evidence="4">The sequence shown here is derived from an EMBL/GenBank/DDBJ whole genome shotgun (WGS) entry which is preliminary data.</text>
</comment>
<feature type="compositionally biased region" description="Basic residues" evidence="1">
    <location>
        <begin position="1"/>
        <end position="10"/>
    </location>
</feature>
<evidence type="ECO:0000313" key="5">
    <source>
        <dbReference type="Proteomes" id="UP001177023"/>
    </source>
</evidence>
<evidence type="ECO:0000313" key="4">
    <source>
        <dbReference type="EMBL" id="CAJ0576738.1"/>
    </source>
</evidence>